<keyword evidence="1" id="KW-0677">Repeat</keyword>
<proteinExistence type="predicted"/>
<organism evidence="4 5">
    <name type="scientific">Trichogramma kaykai</name>
    <dbReference type="NCBI Taxonomy" id="54128"/>
    <lineage>
        <taxon>Eukaryota</taxon>
        <taxon>Metazoa</taxon>
        <taxon>Ecdysozoa</taxon>
        <taxon>Arthropoda</taxon>
        <taxon>Hexapoda</taxon>
        <taxon>Insecta</taxon>
        <taxon>Pterygota</taxon>
        <taxon>Neoptera</taxon>
        <taxon>Endopterygota</taxon>
        <taxon>Hymenoptera</taxon>
        <taxon>Apocrita</taxon>
        <taxon>Proctotrupomorpha</taxon>
        <taxon>Chalcidoidea</taxon>
        <taxon>Trichogrammatidae</taxon>
        <taxon>Trichogramma</taxon>
    </lineage>
</organism>
<dbReference type="EMBL" id="JBJJXI010000019">
    <property type="protein sequence ID" value="KAL3406134.1"/>
    <property type="molecule type" value="Genomic_DNA"/>
</dbReference>
<dbReference type="Proteomes" id="UP001627154">
    <property type="component" value="Unassembled WGS sequence"/>
</dbReference>
<dbReference type="PROSITE" id="PS50297">
    <property type="entry name" value="ANK_REP_REGION"/>
    <property type="match status" value="2"/>
</dbReference>
<gene>
    <name evidence="4" type="ORF">TKK_001519</name>
</gene>
<evidence type="ECO:0000256" key="1">
    <source>
        <dbReference type="ARBA" id="ARBA00022737"/>
    </source>
</evidence>
<dbReference type="SUPFAM" id="SSF48403">
    <property type="entry name" value="Ankyrin repeat"/>
    <property type="match status" value="1"/>
</dbReference>
<comment type="caution">
    <text evidence="4">The sequence shown here is derived from an EMBL/GenBank/DDBJ whole genome shotgun (WGS) entry which is preliminary data.</text>
</comment>
<evidence type="ECO:0000313" key="4">
    <source>
        <dbReference type="EMBL" id="KAL3406134.1"/>
    </source>
</evidence>
<sequence length="532" mass="60666">MAQQLESTADVLMNLRAATNWQFKEERRQLLEDIYPLLEDVRGPLPRLLSIFERREIDWLLKESVKGFADHPYETRSLIGFVRHTGYSEYNTRYDAVASTSSWPRTSRTVCVPKTTALHEAAKNNHGQLVPLLFRIYDRFDVNYVDVETGFTHFHVACLFNCYNEVGLFLFLGQDPNCRVSDTGDRPLHLAVQNDCGYVVYLLMRVANPNATNHLGQTPLHLMSQGGGSSDGKVAKLLLHPGDDSKYQPANVNAWDNRGRTPLHCAIDSYCREKSLVEFLLRNGADQNLPDQQGSTPLHLICRRQHCYNDDMNDLVEMFFEVNDERQQEVNVDARDAEGRTPMQYAVANLLPHTVDVLLANGADLSDFAFPGENEFEARLKEFEKDNEMKLMLASAALLIIESLERNGYELQRSDAQTLARLFAKYGFFWNPSSEGPRIEDILLVNERFAAKARQMTIKNDNTGLTLHDVIRLPAELLAGELLSFKNCYDFARSYELYVLPDGLCPDCDVFLCDKLLRGFFWRWGLSPDSLL</sequence>
<dbReference type="Gene3D" id="1.25.40.20">
    <property type="entry name" value="Ankyrin repeat-containing domain"/>
    <property type="match status" value="1"/>
</dbReference>
<dbReference type="InterPro" id="IPR036770">
    <property type="entry name" value="Ankyrin_rpt-contain_sf"/>
</dbReference>
<name>A0ABD2XLY5_9HYME</name>
<protein>
    <submittedName>
        <fullName evidence="4">Uncharacterized protein</fullName>
    </submittedName>
</protein>
<feature type="repeat" description="ANK" evidence="3">
    <location>
        <begin position="338"/>
        <end position="366"/>
    </location>
</feature>
<dbReference type="PROSITE" id="PS50088">
    <property type="entry name" value="ANK_REPEAT"/>
    <property type="match status" value="2"/>
</dbReference>
<feature type="repeat" description="ANK" evidence="3">
    <location>
        <begin position="258"/>
        <end position="292"/>
    </location>
</feature>
<dbReference type="AlphaFoldDB" id="A0ABD2XLY5"/>
<evidence type="ECO:0000313" key="5">
    <source>
        <dbReference type="Proteomes" id="UP001627154"/>
    </source>
</evidence>
<accession>A0ABD2XLY5</accession>
<dbReference type="Pfam" id="PF12796">
    <property type="entry name" value="Ank_2"/>
    <property type="match status" value="1"/>
</dbReference>
<evidence type="ECO:0000256" key="3">
    <source>
        <dbReference type="PROSITE-ProRule" id="PRU00023"/>
    </source>
</evidence>
<evidence type="ECO:0000256" key="2">
    <source>
        <dbReference type="ARBA" id="ARBA00023043"/>
    </source>
</evidence>
<dbReference type="PANTHER" id="PTHR24180">
    <property type="entry name" value="CYCLIN-DEPENDENT KINASE INHIBITOR 2C-RELATED"/>
    <property type="match status" value="1"/>
</dbReference>
<reference evidence="4 5" key="1">
    <citation type="journal article" date="2024" name="bioRxiv">
        <title>A reference genome for Trichogramma kaykai: A tiny desert-dwelling parasitoid wasp with competing sex-ratio distorters.</title>
        <authorList>
            <person name="Culotta J."/>
            <person name="Lindsey A.R."/>
        </authorList>
    </citation>
    <scope>NUCLEOTIDE SEQUENCE [LARGE SCALE GENOMIC DNA]</scope>
    <source>
        <strain evidence="4 5">KSX58</strain>
    </source>
</reference>
<keyword evidence="2 3" id="KW-0040">ANK repeat</keyword>
<dbReference type="PANTHER" id="PTHR24180:SF45">
    <property type="entry name" value="POLY [ADP-RIBOSE] POLYMERASE TANKYRASE"/>
    <property type="match status" value="1"/>
</dbReference>
<dbReference type="InterPro" id="IPR002110">
    <property type="entry name" value="Ankyrin_rpt"/>
</dbReference>
<dbReference type="InterPro" id="IPR051637">
    <property type="entry name" value="Ank_repeat_dom-contain_49"/>
</dbReference>
<dbReference type="SMART" id="SM00248">
    <property type="entry name" value="ANK"/>
    <property type="match status" value="7"/>
</dbReference>
<keyword evidence="5" id="KW-1185">Reference proteome</keyword>